<keyword evidence="2" id="KW-0732">Signal</keyword>
<proteinExistence type="inferred from homology"/>
<dbReference type="RefSeq" id="WP_216874225.1">
    <property type="nucleotide sequence ID" value="NZ_JAERQM010000002.1"/>
</dbReference>
<evidence type="ECO:0000256" key="2">
    <source>
        <dbReference type="SAM" id="SignalP"/>
    </source>
</evidence>
<dbReference type="PROSITE" id="PS51318">
    <property type="entry name" value="TAT"/>
    <property type="match status" value="1"/>
</dbReference>
<dbReference type="PANTHER" id="PTHR42928">
    <property type="entry name" value="TRICARBOXYLATE-BINDING PROTEIN"/>
    <property type="match status" value="1"/>
</dbReference>
<dbReference type="Pfam" id="PF03401">
    <property type="entry name" value="TctC"/>
    <property type="match status" value="1"/>
</dbReference>
<feature type="signal peptide" evidence="2">
    <location>
        <begin position="1"/>
        <end position="26"/>
    </location>
</feature>
<accession>A0ABS6H4Q5</accession>
<name>A0ABS6H4Q5_9PROT</name>
<comment type="caution">
    <text evidence="3">The sequence shown here is derived from an EMBL/GenBank/DDBJ whole genome shotgun (WGS) entry which is preliminary data.</text>
</comment>
<dbReference type="InterPro" id="IPR005064">
    <property type="entry name" value="BUG"/>
</dbReference>
<dbReference type="PIRSF" id="PIRSF017082">
    <property type="entry name" value="YflP"/>
    <property type="match status" value="1"/>
</dbReference>
<dbReference type="EMBL" id="JAERQM010000002">
    <property type="protein sequence ID" value="MBU8543667.1"/>
    <property type="molecule type" value="Genomic_DNA"/>
</dbReference>
<dbReference type="InterPro" id="IPR006311">
    <property type="entry name" value="TAT_signal"/>
</dbReference>
<comment type="similarity">
    <text evidence="1">Belongs to the UPF0065 (bug) family.</text>
</comment>
<evidence type="ECO:0000256" key="1">
    <source>
        <dbReference type="ARBA" id="ARBA00006987"/>
    </source>
</evidence>
<sequence>MLVSRRSLLVSGAAATLACTVSPATAQVFTRPVRLVVPIAPGGIVDSVGRILATGLAGPLGQTVVVENRAGGGGVVGTDVVAKAAKDGHTLLVSDSAIVVNPFLLPSLPYDFAADLQVVGMISASPLVVAVGPNLPVTSLAEFVALARSRAEPVTFASPGAGTMTHLAAELFGRQQGLRMTAVPYRGVAAAFPDIIAGRVDCVFSSIAGARGLIADGRLRGLATTGAERSPLLAELPTMAEGGVPDFVVDIWLGLFAPTGVPETTLVALRQGLEAALRDPATVATFAQTGNAVVLSSRPEAIAFVRAEYERWRAIAAAQPRPTN</sequence>
<dbReference type="PANTHER" id="PTHR42928:SF5">
    <property type="entry name" value="BLR1237 PROTEIN"/>
    <property type="match status" value="1"/>
</dbReference>
<evidence type="ECO:0000313" key="4">
    <source>
        <dbReference type="Proteomes" id="UP000689967"/>
    </source>
</evidence>
<feature type="chain" id="PRO_5046976995" evidence="2">
    <location>
        <begin position="27"/>
        <end position="324"/>
    </location>
</feature>
<evidence type="ECO:0000313" key="3">
    <source>
        <dbReference type="EMBL" id="MBU8543667.1"/>
    </source>
</evidence>
<protein>
    <submittedName>
        <fullName evidence="3">Tripartite tricarboxylate transporter substrate binding protein</fullName>
    </submittedName>
</protein>
<keyword evidence="4" id="KW-1185">Reference proteome</keyword>
<dbReference type="PROSITE" id="PS51257">
    <property type="entry name" value="PROKAR_LIPOPROTEIN"/>
    <property type="match status" value="1"/>
</dbReference>
<reference evidence="3 4" key="1">
    <citation type="submission" date="2021-01" db="EMBL/GenBank/DDBJ databases">
        <title>Roseomonas sp. nov, a bacterium isolated from an oil production mixture in Yumen Oilfield.</title>
        <authorList>
            <person name="Wu D."/>
        </authorList>
    </citation>
    <scope>NUCLEOTIDE SEQUENCE [LARGE SCALE GENOMIC DNA]</scope>
    <source>
        <strain evidence="3 4">ROY-5-3</strain>
    </source>
</reference>
<organism evidence="3 4">
    <name type="scientific">Falsiroseomonas oleicola</name>
    <dbReference type="NCBI Taxonomy" id="2801474"/>
    <lineage>
        <taxon>Bacteria</taxon>
        <taxon>Pseudomonadati</taxon>
        <taxon>Pseudomonadota</taxon>
        <taxon>Alphaproteobacteria</taxon>
        <taxon>Acetobacterales</taxon>
        <taxon>Roseomonadaceae</taxon>
        <taxon>Falsiroseomonas</taxon>
    </lineage>
</organism>
<gene>
    <name evidence="3" type="ORF">JJQ90_08115</name>
</gene>
<dbReference type="Proteomes" id="UP000689967">
    <property type="component" value="Unassembled WGS sequence"/>
</dbReference>